<dbReference type="InterPro" id="IPR051448">
    <property type="entry name" value="CdaR-like_regulators"/>
</dbReference>
<name>A0A1X0C015_MYCCF</name>
<accession>A0A1X0C015</accession>
<dbReference type="PANTHER" id="PTHR33744">
    <property type="entry name" value="CARBOHYDRATE DIACID REGULATOR"/>
    <property type="match status" value="1"/>
</dbReference>
<dbReference type="KEGG" id="mcee:MCEL_21720"/>
<reference evidence="4 5" key="1">
    <citation type="journal article" date="2019" name="Emerg. Microbes Infect.">
        <title>Comprehensive subspecies identification of 175 nontuberculous mycobacteria species based on 7547 genomic profiles.</title>
        <authorList>
            <person name="Matsumoto Y."/>
            <person name="Kinjo T."/>
            <person name="Motooka D."/>
            <person name="Nabeya D."/>
            <person name="Jung N."/>
            <person name="Uechi K."/>
            <person name="Horii T."/>
            <person name="Iida T."/>
            <person name="Fujita J."/>
            <person name="Nakamura S."/>
        </authorList>
    </citation>
    <scope>NUCLEOTIDE SEQUENCE [LARGE SCALE GENOMIC DNA]</scope>
    <source>
        <strain evidence="4 5">JCM 18439</strain>
    </source>
</reference>
<keyword evidence="5" id="KW-1185">Reference proteome</keyword>
<dbReference type="InterPro" id="IPR041522">
    <property type="entry name" value="CdaR_GGDEF"/>
</dbReference>
<protein>
    <submittedName>
        <fullName evidence="4">Uncharacterized protein</fullName>
    </submittedName>
</protein>
<evidence type="ECO:0000259" key="2">
    <source>
        <dbReference type="Pfam" id="PF13556"/>
    </source>
</evidence>
<evidence type="ECO:0000256" key="1">
    <source>
        <dbReference type="ARBA" id="ARBA00006754"/>
    </source>
</evidence>
<feature type="domain" description="CdaR GGDEF-like" evidence="3">
    <location>
        <begin position="135"/>
        <end position="253"/>
    </location>
</feature>
<dbReference type="AlphaFoldDB" id="A0A1X0C015"/>
<dbReference type="OrthoDB" id="5051269at2"/>
<evidence type="ECO:0000313" key="5">
    <source>
        <dbReference type="Proteomes" id="UP000466431"/>
    </source>
</evidence>
<comment type="similarity">
    <text evidence="1">Belongs to the CdaR family.</text>
</comment>
<dbReference type="Proteomes" id="UP000466431">
    <property type="component" value="Chromosome"/>
</dbReference>
<dbReference type="Pfam" id="PF13556">
    <property type="entry name" value="HTH_30"/>
    <property type="match status" value="1"/>
</dbReference>
<proteinExistence type="inferred from homology"/>
<dbReference type="Pfam" id="PF17853">
    <property type="entry name" value="GGDEF_2"/>
    <property type="match status" value="1"/>
</dbReference>
<dbReference type="RefSeq" id="WP_083000888.1">
    <property type="nucleotide sequence ID" value="NZ_AP022591.1"/>
</dbReference>
<dbReference type="STRING" id="1249101.BST21_06325"/>
<organism evidence="4 5">
    <name type="scientific">Mycolicibacterium celeriflavum</name>
    <name type="common">Mycobacterium celeriflavum</name>
    <dbReference type="NCBI Taxonomy" id="1249101"/>
    <lineage>
        <taxon>Bacteria</taxon>
        <taxon>Bacillati</taxon>
        <taxon>Actinomycetota</taxon>
        <taxon>Actinomycetes</taxon>
        <taxon>Mycobacteriales</taxon>
        <taxon>Mycobacteriaceae</taxon>
        <taxon>Mycolicibacterium</taxon>
    </lineage>
</organism>
<feature type="domain" description="PucR C-terminal helix-turn-helix" evidence="2">
    <location>
        <begin position="306"/>
        <end position="360"/>
    </location>
</feature>
<evidence type="ECO:0000259" key="3">
    <source>
        <dbReference type="Pfam" id="PF17853"/>
    </source>
</evidence>
<dbReference type="PANTHER" id="PTHR33744:SF7">
    <property type="entry name" value="PUCR FAMILY TRANSCRIPTIONAL REGULATOR"/>
    <property type="match status" value="1"/>
</dbReference>
<evidence type="ECO:0000313" key="4">
    <source>
        <dbReference type="EMBL" id="BBY43877.1"/>
    </source>
</evidence>
<sequence>MSRRPVRMSELGSDPASVLRIIAYFDEVGEAAAGAEAVVRSAALLAECPVGARWTSGAVIRYDTVGSLDTTGNVPAAPSLDDEPVVWVERAGGPSELDPVLIDRVSHSLRRVLTRSSVTPQLGDPALLEVVISGKEHREDRARAIRLLGLDETRKVRVLAVSAQSPSAALQIITGELADVAVRTVAIGNATAVLCQHDGDTRALSDGLERAIVDAFPSPRHANSDRGPWVGIGSSVSAFAAPTSWQQAMRALRFASSTGYGRRAIAYERLSLLELLADLPLDRVRDNREMARLDEIAASPTGALAVQTVEAFLVFGSLRRTAAELHVHHSTVAARLASVARTMGWDLDDPMDRFLATLVLMVRRIALSSEELLEPDTCRVDGRN</sequence>
<dbReference type="EMBL" id="AP022591">
    <property type="protein sequence ID" value="BBY43877.1"/>
    <property type="molecule type" value="Genomic_DNA"/>
</dbReference>
<gene>
    <name evidence="4" type="ORF">MCEL_21720</name>
</gene>
<dbReference type="InterPro" id="IPR025736">
    <property type="entry name" value="PucR_C-HTH_dom"/>
</dbReference>
<dbReference type="Gene3D" id="1.10.10.2840">
    <property type="entry name" value="PucR C-terminal helix-turn-helix domain"/>
    <property type="match status" value="1"/>
</dbReference>
<dbReference type="InterPro" id="IPR042070">
    <property type="entry name" value="PucR_C-HTH_sf"/>
</dbReference>